<feature type="region of interest" description="Disordered" evidence="7">
    <location>
        <begin position="175"/>
        <end position="212"/>
    </location>
</feature>
<dbReference type="Pfam" id="PF12765">
    <property type="entry name" value="Cohesin_HEAT"/>
    <property type="match status" value="1"/>
</dbReference>
<dbReference type="InterPro" id="IPR016024">
    <property type="entry name" value="ARM-type_fold"/>
</dbReference>
<accession>A0A0V1Q1X8</accession>
<sequence>MTTDKLHPTDLREGLGTVPLLHLLPKQDLAPLVSFNTIDAVSSDIEEKELNSSSVAYKMRSAMNDDPGYFSKVIDYLAEDFRSFEDNELDDITFKKPIIAKNDLLDRKKIPAFPPFEKRLFEEMGDVDDSSIKHGTNILDISQLDKSELSVQDDYDANDVLSIQQHNEKYNQKFEVEKKKMDDQKASRKNVKLSDAHSSDQSKRLFDDSDASPAQQIKRFQKTSFLERDQLKTRACEDLIGFINDVGLIDECTNGNKYFFIHGESKLLNTETLVFVLDRLLRIQNDHVIDQIELEYLIRIEKLCVRSINEGILTHWNEVIEFIDVNSFEEFMKNYDDLRKLFELALNGTIAAKIILLVLNSRRNNKQLFLDEYFRSIIDLVYVLVQEVIVPFASRTIPDVQVLNISRSFVSGLLNDICSIKNMISSHIEKNEVDEYLLTRLEYLSVIIIFADSTLKEKASILGVSNFDNLRVCSCKVLTCIFKYRPDQRQFILNEILSNFDKLPTQKVAARRFKLNRGGNIQLTTVLLLNLLQSFDVSRFSLDANEAREMNSDEKYNSFVENKRKGIIENVFLLHEEVTRVSNDIAAFLMNKLYNNPDSQQKQYLELLLEDLLAVVIFPEWPSAEILLVSIFKALLYVIQSGSYSSQIETSALELAGLIGTKIFELKQSYTGVHQFNINSTNEDIIFYSGCFMDSLEYVQLQSMKNKEYITAFRFLVLKFICRLKIIVQNNGHKNTENQLAALNSDNDSSSQLATVKHDVNLLYGRLLDILADDNINLNQTLKSNMDSQSISSYSQILLTQELLGLFDSFLNVMVNTLDSTKVKSKTKAIRTLSSLIDIDPTLLVSPKIQESVSKRLLDSSPLVRDAVIDLISRFMLSKPEVIDQFHKPICDRLNDESIQVRKRVIKLSKEMYLNTDNISIKSQISMKILRRLDDEDDVMANIAKSYLLDLWFTSLADEAKSLDLGHLLTATAKIADVIMEVTSIGGKATAFFETFLTEYVLCNPDPRVMQTVRLIIDQTLDRIIDCVNTNSETQIVKALILISTFVKCDGKLMTQDQLVSLQPYLVDEKNSGEPICFYSLQILKHVLPCFAALRPAFVDAAQTYLLRRLTKFNVKELHEAMPCVWRLCYMNKDTVKLANASISCMKLIKPFIDLSKRDEKIDFNTKLHKLLHLLGCFGTYCKLEKHREVYIKARVGLKENETVISVITKFLLFFCGSTFLSQIKKIAIKNIISVCSTHPKLFMSDAILKILDREFDDVDVDIKRTIIQGFMDFLKNEDNNSKKLNGVQTKSSTEIKLDVAVFHGDAKSYVNDGICAGIIQRYLEKILKFCLQESDEFAILPVQFVQLVIKLGFANPKICIPYIIALESTTNPHIRHIAFELHTELFEKHESLTDSSYLEGLKLAVAYRKRTASNVYQERFFISNLYSIVNGNYSSRKKLILSLAKAFNINLGFTKLEDNTFQRDTIIYTAFNIAAIHFATLEEVFILICKIDKVISREGLDLSDKILKETNSDSLNTQSIAYLRNLCVNAQTLIALITFRNHLVATHSITDNQIENYKPNKTEIELRQPPKLVNEIPLSIETEGLNLVLKNSESFGTIYTRFFQVIHEFTE</sequence>
<dbReference type="Pfam" id="PF12830">
    <property type="entry name" value="Nipped-B_C"/>
    <property type="match status" value="1"/>
</dbReference>
<dbReference type="GO" id="GO:0090694">
    <property type="term" value="C:Scc2-Scc4 cohesin loading complex"/>
    <property type="evidence" value="ECO:0007669"/>
    <property type="project" value="TreeGrafter"/>
</dbReference>
<dbReference type="OrthoDB" id="418242at2759"/>
<dbReference type="GeneID" id="26839034"/>
<evidence type="ECO:0000256" key="5">
    <source>
        <dbReference type="ARBA" id="ARBA00023306"/>
    </source>
</evidence>
<dbReference type="GO" id="GO:0140588">
    <property type="term" value="P:chromatin looping"/>
    <property type="evidence" value="ECO:0007669"/>
    <property type="project" value="InterPro"/>
</dbReference>
<dbReference type="PANTHER" id="PTHR21704:SF18">
    <property type="entry name" value="NIPPED-B-LIKE PROTEIN"/>
    <property type="match status" value="1"/>
</dbReference>
<feature type="compositionally biased region" description="Basic and acidic residues" evidence="7">
    <location>
        <begin position="175"/>
        <end position="207"/>
    </location>
</feature>
<feature type="domain" description="Sister chromatid cohesion C-terminal" evidence="8">
    <location>
        <begin position="1316"/>
        <end position="1495"/>
    </location>
</feature>
<keyword evidence="3 6" id="KW-0677">Repeat</keyword>
<comment type="subcellular location">
    <subcellularLocation>
        <location evidence="1 6">Nucleus</location>
    </subcellularLocation>
</comment>
<evidence type="ECO:0000256" key="6">
    <source>
        <dbReference type="RuleBase" id="RU364107"/>
    </source>
</evidence>
<organism evidence="9 10">
    <name type="scientific">Debaryomyces fabryi</name>
    <dbReference type="NCBI Taxonomy" id="58627"/>
    <lineage>
        <taxon>Eukaryota</taxon>
        <taxon>Fungi</taxon>
        <taxon>Dikarya</taxon>
        <taxon>Ascomycota</taxon>
        <taxon>Saccharomycotina</taxon>
        <taxon>Pichiomycetes</taxon>
        <taxon>Debaryomycetaceae</taxon>
        <taxon>Debaryomyces</taxon>
    </lineage>
</organism>
<dbReference type="RefSeq" id="XP_015468309.1">
    <property type="nucleotide sequence ID" value="XM_015610855.1"/>
</dbReference>
<evidence type="ECO:0000256" key="7">
    <source>
        <dbReference type="SAM" id="MobiDB-lite"/>
    </source>
</evidence>
<dbReference type="GO" id="GO:0061775">
    <property type="term" value="F:cohesin loader activity"/>
    <property type="evidence" value="ECO:0007669"/>
    <property type="project" value="InterPro"/>
</dbReference>
<keyword evidence="4 6" id="KW-0539">Nucleus</keyword>
<comment type="caution">
    <text evidence="9">The sequence shown here is derived from an EMBL/GenBank/DDBJ whole genome shotgun (WGS) entry which is preliminary data.</text>
</comment>
<dbReference type="SUPFAM" id="SSF48371">
    <property type="entry name" value="ARM repeat"/>
    <property type="match status" value="1"/>
</dbReference>
<gene>
    <name evidence="9" type="ORF">AC631_02025</name>
</gene>
<dbReference type="GO" id="GO:0034087">
    <property type="term" value="P:establishment of mitotic sister chromatid cohesion"/>
    <property type="evidence" value="ECO:0007669"/>
    <property type="project" value="TreeGrafter"/>
</dbReference>
<dbReference type="GO" id="GO:0003682">
    <property type="term" value="F:chromatin binding"/>
    <property type="evidence" value="ECO:0007669"/>
    <property type="project" value="TreeGrafter"/>
</dbReference>
<reference evidence="9 10" key="1">
    <citation type="submission" date="2015-11" db="EMBL/GenBank/DDBJ databases">
        <title>The genome of Debaryomyces fabryi.</title>
        <authorList>
            <person name="Tafer H."/>
            <person name="Lopandic K."/>
        </authorList>
    </citation>
    <scope>NUCLEOTIDE SEQUENCE [LARGE SCALE GENOMIC DNA]</scope>
    <source>
        <strain evidence="9 10">CBS 789</strain>
    </source>
</reference>
<dbReference type="GO" id="GO:0071169">
    <property type="term" value="P:establishment of protein localization to chromatin"/>
    <property type="evidence" value="ECO:0007669"/>
    <property type="project" value="TreeGrafter"/>
</dbReference>
<evidence type="ECO:0000256" key="3">
    <source>
        <dbReference type="ARBA" id="ARBA00022737"/>
    </source>
</evidence>
<dbReference type="PANTHER" id="PTHR21704">
    <property type="entry name" value="NIPPED-B-LIKE PROTEIN DELANGIN SCC2-RELATED"/>
    <property type="match status" value="1"/>
</dbReference>
<dbReference type="InterPro" id="IPR026003">
    <property type="entry name" value="Cohesin_HEAT"/>
</dbReference>
<dbReference type="GO" id="GO:0010468">
    <property type="term" value="P:regulation of gene expression"/>
    <property type="evidence" value="ECO:0007669"/>
    <property type="project" value="InterPro"/>
</dbReference>
<name>A0A0V1Q1X8_9ASCO</name>
<evidence type="ECO:0000313" key="10">
    <source>
        <dbReference type="Proteomes" id="UP000054251"/>
    </source>
</evidence>
<evidence type="ECO:0000256" key="2">
    <source>
        <dbReference type="ARBA" id="ARBA00009252"/>
    </source>
</evidence>
<dbReference type="InterPro" id="IPR024986">
    <property type="entry name" value="Nipped-B_C"/>
</dbReference>
<dbReference type="Proteomes" id="UP000054251">
    <property type="component" value="Unassembled WGS sequence"/>
</dbReference>
<keyword evidence="10" id="KW-1185">Reference proteome</keyword>
<proteinExistence type="inferred from homology"/>
<evidence type="ECO:0000313" key="9">
    <source>
        <dbReference type="EMBL" id="KSA02207.1"/>
    </source>
</evidence>
<dbReference type="InterPro" id="IPR033031">
    <property type="entry name" value="Scc2/Nipped-B"/>
</dbReference>
<evidence type="ECO:0000256" key="4">
    <source>
        <dbReference type="ARBA" id="ARBA00023242"/>
    </source>
</evidence>
<dbReference type="EMBL" id="LMYN01000032">
    <property type="protein sequence ID" value="KSA02207.1"/>
    <property type="molecule type" value="Genomic_DNA"/>
</dbReference>
<dbReference type="GO" id="GO:1990414">
    <property type="term" value="P:replication-born double-strand break repair via sister chromatid exchange"/>
    <property type="evidence" value="ECO:0007669"/>
    <property type="project" value="TreeGrafter"/>
</dbReference>
<evidence type="ECO:0000259" key="8">
    <source>
        <dbReference type="Pfam" id="PF12830"/>
    </source>
</evidence>
<keyword evidence="5 6" id="KW-0131">Cell cycle</keyword>
<dbReference type="Gene3D" id="1.25.10.10">
    <property type="entry name" value="Leucine-rich Repeat Variant"/>
    <property type="match status" value="1"/>
</dbReference>
<comment type="similarity">
    <text evidence="2 6">Belongs to the SCC2/Nipped-B family.</text>
</comment>
<protein>
    <recommendedName>
        <fullName evidence="6">Sister chromatid cohesion protein</fullName>
    </recommendedName>
</protein>
<evidence type="ECO:0000256" key="1">
    <source>
        <dbReference type="ARBA" id="ARBA00004123"/>
    </source>
</evidence>
<dbReference type="CDD" id="cd23958">
    <property type="entry name" value="SCC2"/>
    <property type="match status" value="1"/>
</dbReference>
<dbReference type="InterPro" id="IPR011989">
    <property type="entry name" value="ARM-like"/>
</dbReference>